<evidence type="ECO:0000256" key="3">
    <source>
        <dbReference type="SAM" id="MobiDB-lite"/>
    </source>
</evidence>
<dbReference type="GO" id="GO:0005737">
    <property type="term" value="C:cytoplasm"/>
    <property type="evidence" value="ECO:0007669"/>
    <property type="project" value="UniProtKB-SubCell"/>
</dbReference>
<protein>
    <submittedName>
        <fullName evidence="5">WW domain-containing oxidoreductase</fullName>
    </submittedName>
</protein>
<organism evidence="5">
    <name type="scientific">Anthurium amnicola</name>
    <dbReference type="NCBI Taxonomy" id="1678845"/>
    <lineage>
        <taxon>Eukaryota</taxon>
        <taxon>Viridiplantae</taxon>
        <taxon>Streptophyta</taxon>
        <taxon>Embryophyta</taxon>
        <taxon>Tracheophyta</taxon>
        <taxon>Spermatophyta</taxon>
        <taxon>Magnoliopsida</taxon>
        <taxon>Liliopsida</taxon>
        <taxon>Araceae</taxon>
        <taxon>Pothoideae</taxon>
        <taxon>Potheae</taxon>
        <taxon>Anthurium</taxon>
    </lineage>
</organism>
<comment type="subcellular location">
    <subcellularLocation>
        <location evidence="1">Cytoplasm</location>
    </subcellularLocation>
</comment>
<evidence type="ECO:0000259" key="4">
    <source>
        <dbReference type="PROSITE" id="PS50020"/>
    </source>
</evidence>
<dbReference type="InterPro" id="IPR051105">
    <property type="entry name" value="WWC/KIBRA_Hippo_Reg"/>
</dbReference>
<dbReference type="SUPFAM" id="SSF51045">
    <property type="entry name" value="WW domain"/>
    <property type="match status" value="1"/>
</dbReference>
<gene>
    <name evidence="5" type="primary">Wwox</name>
    <name evidence="5" type="ORF">g.50059</name>
</gene>
<evidence type="ECO:0000313" key="5">
    <source>
        <dbReference type="EMBL" id="JAT49402.1"/>
    </source>
</evidence>
<sequence>ERERERACRCYPMVSLQEALSPKERRTCHTNRSDDNSSSKKRKWEDVEERDHLKVGLAKELMLWKDDGATKLVIHPPTAAAIDLYLETPLPPEWQRCLDIQSGKIHFYNTRTHERTCRDPREIAADVEKPPPSTETRPAVSLDLELNLTCESSPPRGGHGARGEGKVAEKARFAALSCDCNGRPAAAAATFYKTPSSWVSLDPEDPAGEMVATVCGRCHMLVMMCRSSPSCPSCKFSHRPDQMPSPAMLKLGAPALVL</sequence>
<dbReference type="InterPro" id="IPR001202">
    <property type="entry name" value="WW_dom"/>
</dbReference>
<dbReference type="PANTHER" id="PTHR14791">
    <property type="entry name" value="BOMB/KIRA PROTEINS"/>
    <property type="match status" value="1"/>
</dbReference>
<feature type="domain" description="WW" evidence="4">
    <location>
        <begin position="88"/>
        <end position="122"/>
    </location>
</feature>
<keyword evidence="2" id="KW-0963">Cytoplasm</keyword>
<dbReference type="EMBL" id="GDJX01018534">
    <property type="protein sequence ID" value="JAT49402.1"/>
    <property type="molecule type" value="Transcribed_RNA"/>
</dbReference>
<name>A0A1D1Y426_9ARAE</name>
<dbReference type="Gene3D" id="2.20.70.10">
    <property type="match status" value="1"/>
</dbReference>
<dbReference type="PROSITE" id="PS50020">
    <property type="entry name" value="WW_DOMAIN_2"/>
    <property type="match status" value="1"/>
</dbReference>
<accession>A0A1D1Y426</accession>
<dbReference type="AlphaFoldDB" id="A0A1D1Y426"/>
<evidence type="ECO:0000256" key="1">
    <source>
        <dbReference type="ARBA" id="ARBA00004496"/>
    </source>
</evidence>
<proteinExistence type="predicted"/>
<feature type="non-terminal residue" evidence="5">
    <location>
        <position position="1"/>
    </location>
</feature>
<dbReference type="InterPro" id="IPR036020">
    <property type="entry name" value="WW_dom_sf"/>
</dbReference>
<evidence type="ECO:0000256" key="2">
    <source>
        <dbReference type="ARBA" id="ARBA00022490"/>
    </source>
</evidence>
<feature type="region of interest" description="Disordered" evidence="3">
    <location>
        <begin position="22"/>
        <end position="49"/>
    </location>
</feature>
<dbReference type="PANTHER" id="PTHR14791:SF42">
    <property type="entry name" value="F16L1.2 PROTEIN"/>
    <property type="match status" value="1"/>
</dbReference>
<reference evidence="5" key="1">
    <citation type="submission" date="2015-07" db="EMBL/GenBank/DDBJ databases">
        <title>Transcriptome Assembly of Anthurium amnicola.</title>
        <authorList>
            <person name="Suzuki J."/>
        </authorList>
    </citation>
    <scope>NUCLEOTIDE SEQUENCE</scope>
</reference>